<evidence type="ECO:0000313" key="3">
    <source>
        <dbReference type="EMBL" id="AOC97202.1"/>
    </source>
</evidence>
<dbReference type="InterPro" id="IPR027843">
    <property type="entry name" value="DUF4440"/>
</dbReference>
<name>A0AAC9D853_9FLAO</name>
<proteinExistence type="predicted"/>
<dbReference type="KEGG" id="fjg:BB050_04124"/>
<dbReference type="AlphaFoldDB" id="A0AAC9D853"/>
<dbReference type="InterPro" id="IPR032710">
    <property type="entry name" value="NTF2-like_dom_sf"/>
</dbReference>
<evidence type="ECO:0000259" key="2">
    <source>
        <dbReference type="Pfam" id="PF14534"/>
    </source>
</evidence>
<dbReference type="GeneID" id="32310003"/>
<protein>
    <recommendedName>
        <fullName evidence="2">DUF4440 domain-containing protein</fullName>
    </recommendedName>
</protein>
<dbReference type="Gene3D" id="3.10.450.50">
    <property type="match status" value="2"/>
</dbReference>
<dbReference type="RefSeq" id="WP_066034912.1">
    <property type="nucleotide sequence ID" value="NZ_CP016907.1"/>
</dbReference>
<reference evidence="3 4" key="1">
    <citation type="submission" date="2016-08" db="EMBL/GenBank/DDBJ databases">
        <title>Complete genome sequence of Flavobacterium johnsoniae strain GSE09, a volatile-producing biocontrol agent isolated from cucumber (Cucumis sativus).</title>
        <authorList>
            <person name="Jeong J.-J."/>
            <person name="Oh J.Y."/>
            <person name="Jim Y.J."/>
            <person name="Sang M.K."/>
            <person name="Kim K.D."/>
        </authorList>
    </citation>
    <scope>NUCLEOTIDE SEQUENCE [LARGE SCALE GENOMIC DNA]</scope>
    <source>
        <strain evidence="3 4">GSE09</strain>
    </source>
</reference>
<evidence type="ECO:0000256" key="1">
    <source>
        <dbReference type="SAM" id="Coils"/>
    </source>
</evidence>
<organism evidence="3 4">
    <name type="scientific">Flavobacterium anhuiense</name>
    <dbReference type="NCBI Taxonomy" id="459526"/>
    <lineage>
        <taxon>Bacteria</taxon>
        <taxon>Pseudomonadati</taxon>
        <taxon>Bacteroidota</taxon>
        <taxon>Flavobacteriia</taxon>
        <taxon>Flavobacteriales</taxon>
        <taxon>Flavobacteriaceae</taxon>
        <taxon>Flavobacterium</taxon>
    </lineage>
</organism>
<dbReference type="SUPFAM" id="SSF54427">
    <property type="entry name" value="NTF2-like"/>
    <property type="match status" value="2"/>
</dbReference>
<feature type="coiled-coil region" evidence="1">
    <location>
        <begin position="176"/>
        <end position="203"/>
    </location>
</feature>
<feature type="domain" description="DUF4440" evidence="2">
    <location>
        <begin position="190"/>
        <end position="291"/>
    </location>
</feature>
<gene>
    <name evidence="3" type="ORF">BB050_04124</name>
</gene>
<dbReference type="Proteomes" id="UP000093276">
    <property type="component" value="Chromosome"/>
</dbReference>
<accession>A0AAC9D853</accession>
<feature type="domain" description="DUF4440" evidence="2">
    <location>
        <begin position="35"/>
        <end position="135"/>
    </location>
</feature>
<dbReference type="EMBL" id="CP016907">
    <property type="protein sequence ID" value="AOC97202.1"/>
    <property type="molecule type" value="Genomic_DNA"/>
</dbReference>
<evidence type="ECO:0000313" key="4">
    <source>
        <dbReference type="Proteomes" id="UP000093276"/>
    </source>
</evidence>
<dbReference type="Pfam" id="PF14534">
    <property type="entry name" value="DUF4440"/>
    <property type="match status" value="2"/>
</dbReference>
<sequence length="303" mass="34907">MIKFSLAFLFLTIGIFAQENKADSAIKKQIEEYNASFATAFINGKQEDLVKSYTDQTLFMPEHSRQRVGRETIRDFYKQWLAQAKVSAYQRTILELQDLGNYVLEIGTFAENLNVNGQNPFSYSGKYSVLWKKSSNRSLPPTIAAEIWGSASYFDDKNIPNIDDTAVPPTKEYIPTDKLTLEVKERNNRIKELVQNRQGAEHAKMFMPDAMYLTYYTPILSGEKEITAYFTEHEKPGTLRIEQISIQTSNIIYAQKAIVEFGFYNVDWRDDEKNGNVKGKSINVWKKNSNGELLLFRQMVNHD</sequence>
<keyword evidence="1" id="KW-0175">Coiled coil</keyword>